<dbReference type="InterPro" id="IPR050808">
    <property type="entry name" value="Phage_Integrase"/>
</dbReference>
<dbReference type="CDD" id="cd00801">
    <property type="entry name" value="INT_P4_C"/>
    <property type="match status" value="1"/>
</dbReference>
<evidence type="ECO:0000313" key="7">
    <source>
        <dbReference type="Proteomes" id="UP000193061"/>
    </source>
</evidence>
<dbReference type="InterPro" id="IPR011010">
    <property type="entry name" value="DNA_brk_join_enz"/>
</dbReference>
<dbReference type="EMBL" id="FWFX01000012">
    <property type="protein sequence ID" value="SLN64157.1"/>
    <property type="molecule type" value="Genomic_DNA"/>
</dbReference>
<sequence length="411" mass="46596">MKAKLTDRYLKSLMPPDEGRIEVSDTERKGLRFRLSSSGKAVWMYEKRVKGGPKRKHTLGEWPKPVSLSDARARALEIEAEAAQGIDRIAIAEQQREEQRRKQSSEHSVEEIIQFYDEIHLSGLKTREERVRQLRQSLAAHLERPMTELVRSDIQKAVDDKAASGRKPYANRIRAALTAFTKWSWVRGYIPENIGAGVAKATKEKHRERVLSLSEVRDIWEATYETGELWGPLFRLMILTSQRRGEILNLRWDEVDFEKRRIVKPGSRTKNGKPHVTHLSDPAFRELKALRGEDDKLKPKLVFTTTGTTPVSGIGKAKVRLDKLLPKGFEHWRLHDIRTGFATAMAEAGASESVVDRILNHSASGSAPSTVARVYNQAEQLPQRAAVLDKWAEMVSQGVESSRVLHFVGTK</sequence>
<dbReference type="GO" id="GO:0015074">
    <property type="term" value="P:DNA integration"/>
    <property type="evidence" value="ECO:0007669"/>
    <property type="project" value="UniProtKB-KW"/>
</dbReference>
<organism evidence="6 7">
    <name type="scientific">Roseovarius albus</name>
    <dbReference type="NCBI Taxonomy" id="1247867"/>
    <lineage>
        <taxon>Bacteria</taxon>
        <taxon>Pseudomonadati</taxon>
        <taxon>Pseudomonadota</taxon>
        <taxon>Alphaproteobacteria</taxon>
        <taxon>Rhodobacterales</taxon>
        <taxon>Roseobacteraceae</taxon>
        <taxon>Roseovarius</taxon>
    </lineage>
</organism>
<dbReference type="InterPro" id="IPR038488">
    <property type="entry name" value="Integrase_DNA-bd_sf"/>
</dbReference>
<dbReference type="Pfam" id="PF00589">
    <property type="entry name" value="Phage_integrase"/>
    <property type="match status" value="1"/>
</dbReference>
<protein>
    <submittedName>
        <fullName evidence="6">Prophage CP4-57 integrase</fullName>
    </submittedName>
</protein>
<name>A0A1X6ZX34_9RHOB</name>
<dbReference type="GO" id="GO:0006310">
    <property type="term" value="P:DNA recombination"/>
    <property type="evidence" value="ECO:0007669"/>
    <property type="project" value="UniProtKB-KW"/>
</dbReference>
<feature type="domain" description="Tyr recombinase" evidence="5">
    <location>
        <begin position="206"/>
        <end position="389"/>
    </location>
</feature>
<proteinExistence type="inferred from homology"/>
<accession>A0A1X6ZX34</accession>
<dbReference type="Proteomes" id="UP000193061">
    <property type="component" value="Unassembled WGS sequence"/>
</dbReference>
<dbReference type="RefSeq" id="WP_268808479.1">
    <property type="nucleotide sequence ID" value="NZ_FWFX01000012.1"/>
</dbReference>
<reference evidence="6 7" key="1">
    <citation type="submission" date="2017-03" db="EMBL/GenBank/DDBJ databases">
        <authorList>
            <person name="Afonso C.L."/>
            <person name="Miller P.J."/>
            <person name="Scott M.A."/>
            <person name="Spackman E."/>
            <person name="Goraichik I."/>
            <person name="Dimitrov K.M."/>
            <person name="Suarez D.L."/>
            <person name="Swayne D.E."/>
        </authorList>
    </citation>
    <scope>NUCLEOTIDE SEQUENCE [LARGE SCALE GENOMIC DNA]</scope>
    <source>
        <strain evidence="6 7">CECT 7450</strain>
    </source>
</reference>
<dbReference type="PANTHER" id="PTHR30629">
    <property type="entry name" value="PROPHAGE INTEGRASE"/>
    <property type="match status" value="1"/>
</dbReference>
<keyword evidence="7" id="KW-1185">Reference proteome</keyword>
<evidence type="ECO:0000256" key="2">
    <source>
        <dbReference type="ARBA" id="ARBA00022908"/>
    </source>
</evidence>
<dbReference type="InterPro" id="IPR010998">
    <property type="entry name" value="Integrase_recombinase_N"/>
</dbReference>
<evidence type="ECO:0000313" key="6">
    <source>
        <dbReference type="EMBL" id="SLN64157.1"/>
    </source>
</evidence>
<dbReference type="Gene3D" id="3.30.160.390">
    <property type="entry name" value="Integrase, DNA-binding domain"/>
    <property type="match status" value="1"/>
</dbReference>
<evidence type="ECO:0000256" key="3">
    <source>
        <dbReference type="ARBA" id="ARBA00023125"/>
    </source>
</evidence>
<keyword evidence="4" id="KW-0233">DNA recombination</keyword>
<dbReference type="PROSITE" id="PS51898">
    <property type="entry name" value="TYR_RECOMBINASE"/>
    <property type="match status" value="1"/>
</dbReference>
<comment type="similarity">
    <text evidence="1">Belongs to the 'phage' integrase family.</text>
</comment>
<evidence type="ECO:0000259" key="5">
    <source>
        <dbReference type="PROSITE" id="PS51898"/>
    </source>
</evidence>
<keyword evidence="3" id="KW-0238">DNA-binding</keyword>
<dbReference type="InterPro" id="IPR013762">
    <property type="entry name" value="Integrase-like_cat_sf"/>
</dbReference>
<dbReference type="Gene3D" id="1.10.150.130">
    <property type="match status" value="1"/>
</dbReference>
<dbReference type="Gene3D" id="1.10.443.10">
    <property type="entry name" value="Intergrase catalytic core"/>
    <property type="match status" value="1"/>
</dbReference>
<evidence type="ECO:0000256" key="4">
    <source>
        <dbReference type="ARBA" id="ARBA00023172"/>
    </source>
</evidence>
<evidence type="ECO:0000256" key="1">
    <source>
        <dbReference type="ARBA" id="ARBA00008857"/>
    </source>
</evidence>
<dbReference type="Pfam" id="PF13356">
    <property type="entry name" value="Arm-DNA-bind_3"/>
    <property type="match status" value="1"/>
</dbReference>
<keyword evidence="2" id="KW-0229">DNA integration</keyword>
<dbReference type="PANTHER" id="PTHR30629:SF2">
    <property type="entry name" value="PROPHAGE INTEGRASE INTS-RELATED"/>
    <property type="match status" value="1"/>
</dbReference>
<dbReference type="SUPFAM" id="SSF56349">
    <property type="entry name" value="DNA breaking-rejoining enzymes"/>
    <property type="match status" value="1"/>
</dbReference>
<dbReference type="InterPro" id="IPR025166">
    <property type="entry name" value="Integrase_DNA_bind_dom"/>
</dbReference>
<dbReference type="InterPro" id="IPR002104">
    <property type="entry name" value="Integrase_catalytic"/>
</dbReference>
<dbReference type="AlphaFoldDB" id="A0A1X6ZX34"/>
<gene>
    <name evidence="6" type="primary">intA_3</name>
    <name evidence="6" type="ORF">ROA7450_03386</name>
</gene>
<dbReference type="GO" id="GO:0003677">
    <property type="term" value="F:DNA binding"/>
    <property type="evidence" value="ECO:0007669"/>
    <property type="project" value="UniProtKB-KW"/>
</dbReference>